<name>A0A382TXB6_9ZZZZ</name>
<dbReference type="SUPFAM" id="SSF56935">
    <property type="entry name" value="Porins"/>
    <property type="match status" value="1"/>
</dbReference>
<feature type="non-terminal residue" evidence="1">
    <location>
        <position position="1"/>
    </location>
</feature>
<sequence>EAVRFGRKGAFASSAGTITLQSRRPTDKPIYHLGLAGGDVHGFSVHGFTATTTSEEDWEATAGFRMEDYAGHPVIRTSQRGSIDENAWNRMQAARATASHSSPFGRLTMSFAGFDEHRGNGTPLGRNQGHGLDWSLGLGNEGVQTTLFGQERDFASVFTKVEKDRDSESVALDQFSVPGSSLGFIHAGSRETGEHEVSFAFVALRREGETNEDFAGYKFRRVAGGRQTQLGLSLSDAWSPAEGWNLVANLRGDWFRDDQGRHKKWLLSNDAVLEDHSFVAREDFEAGGLLQLSRELTP</sequence>
<protein>
    <recommendedName>
        <fullName evidence="2">TonB-dependent receptor-like beta-barrel domain-containing protein</fullName>
    </recommendedName>
</protein>
<proteinExistence type="predicted"/>
<evidence type="ECO:0000313" key="1">
    <source>
        <dbReference type="EMBL" id="SVD26714.1"/>
    </source>
</evidence>
<reference evidence="1" key="1">
    <citation type="submission" date="2018-05" db="EMBL/GenBank/DDBJ databases">
        <authorList>
            <person name="Lanie J.A."/>
            <person name="Ng W.-L."/>
            <person name="Kazmierczak K.M."/>
            <person name="Andrzejewski T.M."/>
            <person name="Davidsen T.M."/>
            <person name="Wayne K.J."/>
            <person name="Tettelin H."/>
            <person name="Glass J.I."/>
            <person name="Rusch D."/>
            <person name="Podicherti R."/>
            <person name="Tsui H.-C.T."/>
            <person name="Winkler M.E."/>
        </authorList>
    </citation>
    <scope>NUCLEOTIDE SEQUENCE</scope>
</reference>
<dbReference type="EMBL" id="UINC01139889">
    <property type="protein sequence ID" value="SVD26714.1"/>
    <property type="molecule type" value="Genomic_DNA"/>
</dbReference>
<organism evidence="1">
    <name type="scientific">marine metagenome</name>
    <dbReference type="NCBI Taxonomy" id="408172"/>
    <lineage>
        <taxon>unclassified sequences</taxon>
        <taxon>metagenomes</taxon>
        <taxon>ecological metagenomes</taxon>
    </lineage>
</organism>
<evidence type="ECO:0008006" key="2">
    <source>
        <dbReference type="Google" id="ProtNLM"/>
    </source>
</evidence>
<dbReference type="AlphaFoldDB" id="A0A382TXB6"/>
<accession>A0A382TXB6</accession>
<feature type="non-terminal residue" evidence="1">
    <location>
        <position position="298"/>
    </location>
</feature>
<gene>
    <name evidence="1" type="ORF">METZ01_LOCUS379568</name>
</gene>